<keyword evidence="5" id="KW-0520">NAD</keyword>
<evidence type="ECO:0000256" key="4">
    <source>
        <dbReference type="PIRSR" id="PIRSR000105-1"/>
    </source>
</evidence>
<dbReference type="SUPFAM" id="SSF51735">
    <property type="entry name" value="NAD(P)-binding Rossmann-fold domains"/>
    <property type="match status" value="1"/>
</dbReference>
<reference evidence="8 9" key="1">
    <citation type="submission" date="2017-03" db="EMBL/GenBank/DDBJ databases">
        <title>Paenibacillus larvae genome sequencing.</title>
        <authorList>
            <person name="Dingman D.W."/>
        </authorList>
    </citation>
    <scope>NUCLEOTIDE SEQUENCE [LARGE SCALE GENOMIC DNA]</scope>
    <source>
        <strain evidence="8 9">SAG 10367</strain>
    </source>
</reference>
<dbReference type="PANTHER" id="PTHR48075:SF5">
    <property type="entry name" value="3-HYDROXYBUTYRYL-COA DEHYDROGENASE"/>
    <property type="match status" value="1"/>
</dbReference>
<feature type="binding site" evidence="5">
    <location>
        <position position="276"/>
    </location>
    <ligand>
        <name>NAD(+)</name>
        <dbReference type="ChEBI" id="CHEBI:57540"/>
    </ligand>
</feature>
<evidence type="ECO:0000256" key="2">
    <source>
        <dbReference type="ARBA" id="ARBA00009463"/>
    </source>
</evidence>
<evidence type="ECO:0000256" key="5">
    <source>
        <dbReference type="PIRSR" id="PIRSR000105-2"/>
    </source>
</evidence>
<dbReference type="PANTHER" id="PTHR48075">
    <property type="entry name" value="3-HYDROXYACYL-COA DEHYDROGENASE FAMILY PROTEIN"/>
    <property type="match status" value="1"/>
</dbReference>
<dbReference type="Proteomes" id="UP000192727">
    <property type="component" value="Chromosome"/>
</dbReference>
<feature type="binding site" evidence="5">
    <location>
        <position position="34"/>
    </location>
    <ligand>
        <name>NAD(+)</name>
        <dbReference type="ChEBI" id="CHEBI:57540"/>
    </ligand>
</feature>
<accession>A0A1V0UQV7</accession>
<gene>
    <name evidence="8" type="ORF">B7C51_05065</name>
</gene>
<dbReference type="InterPro" id="IPR006108">
    <property type="entry name" value="3HC_DH_C"/>
</dbReference>
<feature type="binding site" evidence="5">
    <location>
        <position position="144"/>
    </location>
    <ligand>
        <name>NAD(+)</name>
        <dbReference type="ChEBI" id="CHEBI:57540"/>
    </ligand>
</feature>
<dbReference type="GO" id="GO:0070403">
    <property type="term" value="F:NAD+ binding"/>
    <property type="evidence" value="ECO:0007669"/>
    <property type="project" value="InterPro"/>
</dbReference>
<feature type="binding site" evidence="5">
    <location>
        <position position="98"/>
    </location>
    <ligand>
        <name>NAD(+)</name>
        <dbReference type="ChEBI" id="CHEBI:57540"/>
    </ligand>
</feature>
<dbReference type="GO" id="GO:0008691">
    <property type="term" value="F:3-hydroxybutyryl-CoA dehydrogenase activity"/>
    <property type="evidence" value="ECO:0007669"/>
    <property type="project" value="TreeGrafter"/>
</dbReference>
<organism evidence="8 9">
    <name type="scientific">Paenibacillus larvae subsp. pulvifaciens</name>
    <dbReference type="NCBI Taxonomy" id="1477"/>
    <lineage>
        <taxon>Bacteria</taxon>
        <taxon>Bacillati</taxon>
        <taxon>Bacillota</taxon>
        <taxon>Bacilli</taxon>
        <taxon>Bacillales</taxon>
        <taxon>Paenibacillaceae</taxon>
        <taxon>Paenibacillus</taxon>
    </lineage>
</organism>
<dbReference type="Pfam" id="PF02737">
    <property type="entry name" value="3HCDH_N"/>
    <property type="match status" value="1"/>
</dbReference>
<evidence type="ECO:0000256" key="3">
    <source>
        <dbReference type="ARBA" id="ARBA00023002"/>
    </source>
</evidence>
<dbReference type="Gene3D" id="1.10.1040.50">
    <property type="match status" value="1"/>
</dbReference>
<dbReference type="Gene3D" id="3.40.50.720">
    <property type="entry name" value="NAD(P)-binding Rossmann-like Domain"/>
    <property type="match status" value="1"/>
</dbReference>
<dbReference type="AlphaFoldDB" id="A0A1V0UQV7"/>
<dbReference type="EMBL" id="CP020557">
    <property type="protein sequence ID" value="ARF67338.1"/>
    <property type="molecule type" value="Genomic_DNA"/>
</dbReference>
<evidence type="ECO:0000259" key="6">
    <source>
        <dbReference type="Pfam" id="PF00725"/>
    </source>
</evidence>
<dbReference type="PIRSF" id="PIRSF000105">
    <property type="entry name" value="HCDH"/>
    <property type="match status" value="1"/>
</dbReference>
<evidence type="ECO:0000313" key="9">
    <source>
        <dbReference type="Proteomes" id="UP000192727"/>
    </source>
</evidence>
<feature type="binding site" evidence="5">
    <location>
        <begin position="11"/>
        <end position="16"/>
    </location>
    <ligand>
        <name>NAD(+)</name>
        <dbReference type="ChEBI" id="CHEBI:57540"/>
    </ligand>
</feature>
<dbReference type="InterPro" id="IPR006176">
    <property type="entry name" value="3-OHacyl-CoA_DH_NAD-bd"/>
</dbReference>
<feature type="domain" description="3-hydroxyacyl-CoA dehydrogenase NAD binding" evidence="7">
    <location>
        <begin position="7"/>
        <end position="184"/>
    </location>
</feature>
<name>A0A1V0UQV7_9BACL</name>
<evidence type="ECO:0000259" key="7">
    <source>
        <dbReference type="Pfam" id="PF02737"/>
    </source>
</evidence>
<keyword evidence="3" id="KW-0560">Oxidoreductase</keyword>
<comment type="pathway">
    <text evidence="1">Lipid metabolism; butanoate metabolism.</text>
</comment>
<protein>
    <submittedName>
        <fullName evidence="8">3-hydroxybutyryl-CoA dehydrogenase</fullName>
    </submittedName>
</protein>
<dbReference type="InterPro" id="IPR008927">
    <property type="entry name" value="6-PGluconate_DH-like_C_sf"/>
</dbReference>
<feature type="site" description="Important for catalytic activity" evidence="4">
    <location>
        <position position="141"/>
    </location>
</feature>
<feature type="binding site" evidence="5">
    <location>
        <position position="120"/>
    </location>
    <ligand>
        <name>NAD(+)</name>
        <dbReference type="ChEBI" id="CHEBI:57540"/>
    </ligand>
</feature>
<feature type="domain" description="3-hydroxyacyl-CoA dehydrogenase C-terminal" evidence="6">
    <location>
        <begin position="187"/>
        <end position="284"/>
    </location>
</feature>
<dbReference type="GO" id="GO:0006635">
    <property type="term" value="P:fatty acid beta-oxidation"/>
    <property type="evidence" value="ECO:0007669"/>
    <property type="project" value="TreeGrafter"/>
</dbReference>
<dbReference type="RefSeq" id="WP_083039018.1">
    <property type="nucleotide sequence ID" value="NZ_CP020557.1"/>
</dbReference>
<evidence type="ECO:0000313" key="8">
    <source>
        <dbReference type="EMBL" id="ARF67338.1"/>
    </source>
</evidence>
<dbReference type="SUPFAM" id="SSF48179">
    <property type="entry name" value="6-phosphogluconate dehydrogenase C-terminal domain-like"/>
    <property type="match status" value="1"/>
</dbReference>
<proteinExistence type="inferred from homology"/>
<dbReference type="Pfam" id="PF00725">
    <property type="entry name" value="3HCDH"/>
    <property type="match status" value="1"/>
</dbReference>
<sequence length="286" mass="32035">MADTYPVGVVGAGTMGAGIALVCARQGYRVYLHDIKQEMLDKAQLYIASILNKDAAKGRISEQERHETYERVTPLQDIALLGKCDIVIEAVPEKPELKRVIFTRLTELCRSDALLLSNTSSLSITEIAGGLIYPERIIGFHFFNPAPVMPLIEIIRGHRSGEEAIEAACRFARELGKTPVLAEDSPGFIVNRVARPYYNEALRIMNDRIAGVEQIDRIMKQAGGFKMGPFELQDLIGIDINYATTESVYTRFFHESRFKPSRIQQRMIQAGSLGRKSGEGYYPYDK</sequence>
<dbReference type="InterPro" id="IPR022694">
    <property type="entry name" value="3-OHacyl-CoA_DH"/>
</dbReference>
<dbReference type="FunFam" id="3.40.50.720:FF:000009">
    <property type="entry name" value="Fatty oxidation complex, alpha subunit"/>
    <property type="match status" value="1"/>
</dbReference>
<evidence type="ECO:0000256" key="1">
    <source>
        <dbReference type="ARBA" id="ARBA00005086"/>
    </source>
</evidence>
<comment type="similarity">
    <text evidence="2">Belongs to the 3-hydroxyacyl-CoA dehydrogenase family.</text>
</comment>
<dbReference type="InterPro" id="IPR036291">
    <property type="entry name" value="NAD(P)-bd_dom_sf"/>
</dbReference>
<feature type="binding site" evidence="5">
    <location>
        <position position="93"/>
    </location>
    <ligand>
        <name>NAD(+)</name>
        <dbReference type="ChEBI" id="CHEBI:57540"/>
    </ligand>
</feature>